<dbReference type="KEGG" id="abs:AZOBR_p120054"/>
<dbReference type="Proteomes" id="UP000007319">
    <property type="component" value="Plasmid AZOBR_p1"/>
</dbReference>
<geneLocation type="plasmid" evidence="1 2">
    <name>AZOBR_p1</name>
</geneLocation>
<reference evidence="1 2" key="1">
    <citation type="journal article" date="2011" name="PLoS Genet.">
        <title>Azospirillum genomes reveal transition of bacteria from aquatic to terrestrial environments.</title>
        <authorList>
            <person name="Wisniewski-Dye F."/>
            <person name="Borziak K."/>
            <person name="Khalsa-Moyers G."/>
            <person name="Alexandre G."/>
            <person name="Sukharnikov L.O."/>
            <person name="Wuichet K."/>
            <person name="Hurst G.B."/>
            <person name="McDonald W.H."/>
            <person name="Robertson J.S."/>
            <person name="Barbe V."/>
            <person name="Calteau A."/>
            <person name="Rouy Z."/>
            <person name="Mangenot S."/>
            <person name="Prigent-Combaret C."/>
            <person name="Normand P."/>
            <person name="Boyer M."/>
            <person name="Siguier P."/>
            <person name="Dessaux Y."/>
            <person name="Elmerich C."/>
            <person name="Condemine G."/>
            <person name="Krishnen G."/>
            <person name="Kennedy I."/>
            <person name="Paterson A.H."/>
            <person name="Gonzalez V."/>
            <person name="Mavingui P."/>
            <person name="Zhulin I.B."/>
        </authorList>
    </citation>
    <scope>NUCLEOTIDE SEQUENCE [LARGE SCALE GENOMIC DNA]</scope>
    <source>
        <strain evidence="1 2">Sp245</strain>
    </source>
</reference>
<name>A0A9P1JTW4_9PROT</name>
<gene>
    <name evidence="1" type="ORF">AZOBR_p120054</name>
</gene>
<evidence type="ECO:0000313" key="1">
    <source>
        <dbReference type="EMBL" id="CCC99736.1"/>
    </source>
</evidence>
<dbReference type="AlphaFoldDB" id="A0A9P1JTW4"/>
<sequence length="196" mass="21457">MALGPRAHTAICMERKMRTLALAAVIVCVASAASAEWVSWRVVGGWEIETNGISCIAGAKYKNGSRLSFAIANNGGAAISFFRSEWKIPEGVYSVYLSMDGRNENNYEAKGVDNSVIISFRLNETFIEAFRNGNVLSARIGSAFYQYNLTNTKQMLPELIRCAANLGDVNRESNPFSGNSAPYVGDRVIRSPNPFQ</sequence>
<proteinExistence type="predicted"/>
<evidence type="ECO:0000313" key="2">
    <source>
        <dbReference type="Proteomes" id="UP000007319"/>
    </source>
</evidence>
<dbReference type="EMBL" id="HE577328">
    <property type="protein sequence ID" value="CCC99736.1"/>
    <property type="molecule type" value="Genomic_DNA"/>
</dbReference>
<accession>A0A9P1JTW4</accession>
<protein>
    <submittedName>
        <fullName evidence="1">Uncharacterized protein</fullName>
    </submittedName>
</protein>
<organism evidence="1 2">
    <name type="scientific">Azospirillum baldaniorum</name>
    <dbReference type="NCBI Taxonomy" id="1064539"/>
    <lineage>
        <taxon>Bacteria</taxon>
        <taxon>Pseudomonadati</taxon>
        <taxon>Pseudomonadota</taxon>
        <taxon>Alphaproteobacteria</taxon>
        <taxon>Rhodospirillales</taxon>
        <taxon>Azospirillaceae</taxon>
        <taxon>Azospirillum</taxon>
    </lineage>
</organism>
<keyword evidence="1" id="KW-0614">Plasmid</keyword>
<keyword evidence="2" id="KW-1185">Reference proteome</keyword>